<dbReference type="PROSITE" id="PS00600">
    <property type="entry name" value="AA_TRANSFER_CLASS_3"/>
    <property type="match status" value="1"/>
</dbReference>
<dbReference type="InterPro" id="IPR015421">
    <property type="entry name" value="PyrdxlP-dep_Trfase_major"/>
</dbReference>
<organism evidence="5 6">
    <name type="scientific">Iodidimonas muriae</name>
    <dbReference type="NCBI Taxonomy" id="261467"/>
    <lineage>
        <taxon>Bacteria</taxon>
        <taxon>Pseudomonadati</taxon>
        <taxon>Pseudomonadota</taxon>
        <taxon>Alphaproteobacteria</taxon>
        <taxon>Iodidimonadales</taxon>
        <taxon>Iodidimonadaceae</taxon>
        <taxon>Iodidimonas</taxon>
    </lineage>
</organism>
<dbReference type="InterPro" id="IPR015422">
    <property type="entry name" value="PyrdxlP-dep_Trfase_small"/>
</dbReference>
<evidence type="ECO:0000256" key="3">
    <source>
        <dbReference type="ARBA" id="ARBA00022898"/>
    </source>
</evidence>
<feature type="binding site" evidence="4">
    <location>
        <position position="129"/>
    </location>
    <ligand>
        <name>pyridoxal 5'-phosphate</name>
        <dbReference type="ChEBI" id="CHEBI:597326"/>
    </ligand>
</feature>
<dbReference type="HAMAP" id="MF_01107">
    <property type="entry name" value="ArgD_aminotrans_3"/>
    <property type="match status" value="1"/>
</dbReference>
<dbReference type="EC" id="2.6.1.11" evidence="4"/>
<comment type="pathway">
    <text evidence="4">Amino-acid biosynthesis; L-arginine biosynthesis; N(2)-acetyl-L-ornithine from L-glutamate: step 4/4.</text>
</comment>
<feature type="binding site" evidence="4">
    <location>
        <position position="272"/>
    </location>
    <ligand>
        <name>pyridoxal 5'-phosphate</name>
        <dbReference type="ChEBI" id="CHEBI:597326"/>
    </ligand>
</feature>
<comment type="cofactor">
    <cofactor evidence="4">
        <name>pyridoxal 5'-phosphate</name>
        <dbReference type="ChEBI" id="CHEBI:597326"/>
    </cofactor>
    <text evidence="4">Binds 1 pyridoxal phosphate per subunit.</text>
</comment>
<feature type="modified residue" description="N6-(pyridoxal phosphate)lysine" evidence="4">
    <location>
        <position position="243"/>
    </location>
</feature>
<dbReference type="EMBL" id="BMOV01000002">
    <property type="protein sequence ID" value="GGO07081.1"/>
    <property type="molecule type" value="Genomic_DNA"/>
</dbReference>
<comment type="subcellular location">
    <subcellularLocation>
        <location evidence="4">Cytoplasm</location>
    </subcellularLocation>
</comment>
<dbReference type="PIRSF" id="PIRSF000521">
    <property type="entry name" value="Transaminase_4ab_Lys_Orn"/>
    <property type="match status" value="1"/>
</dbReference>
<evidence type="ECO:0000313" key="6">
    <source>
        <dbReference type="Proteomes" id="UP000602381"/>
    </source>
</evidence>
<keyword evidence="1 4" id="KW-0032">Aminotransferase</keyword>
<keyword evidence="6" id="KW-1185">Reference proteome</keyword>
<dbReference type="GO" id="GO:0008483">
    <property type="term" value="F:transaminase activity"/>
    <property type="evidence" value="ECO:0007669"/>
    <property type="project" value="UniProtKB-KW"/>
</dbReference>
<keyword evidence="3 4" id="KW-0663">Pyridoxal phosphate</keyword>
<protein>
    <recommendedName>
        <fullName evidence="4">Acetylornithine aminotransferase</fullName>
        <shortName evidence="4">ACOAT</shortName>
        <ecNumber evidence="4">2.6.1.11</ecNumber>
    </recommendedName>
</protein>
<dbReference type="SUPFAM" id="SSF53383">
    <property type="entry name" value="PLP-dependent transferases"/>
    <property type="match status" value="1"/>
</dbReference>
<dbReference type="PANTHER" id="PTHR11986:SF113">
    <property type="entry name" value="SUCCINYLORNITHINE TRANSAMINASE"/>
    <property type="match status" value="1"/>
</dbReference>
<dbReference type="InterPro" id="IPR004636">
    <property type="entry name" value="AcOrn/SuccOrn_fam"/>
</dbReference>
<comment type="similarity">
    <text evidence="4">Belongs to the class-III pyridoxal-phosphate-dependent aminotransferase family. ArgD subfamily.</text>
</comment>
<proteinExistence type="inferred from homology"/>
<feature type="binding site" evidence="4">
    <location>
        <position position="271"/>
    </location>
    <ligand>
        <name>N(2)-acetyl-L-ornithine</name>
        <dbReference type="ChEBI" id="CHEBI:57805"/>
    </ligand>
</feature>
<dbReference type="InterPro" id="IPR005814">
    <property type="entry name" value="Aminotrans_3"/>
</dbReference>
<comment type="caution">
    <text evidence="4">Lacks conserved residue(s) required for the propagation of feature annotation.</text>
</comment>
<dbReference type="Gene3D" id="3.90.1150.10">
    <property type="entry name" value="Aspartate Aminotransferase, domain 1"/>
    <property type="match status" value="1"/>
</dbReference>
<dbReference type="NCBIfam" id="NF002325">
    <property type="entry name" value="PRK01278.1"/>
    <property type="match status" value="1"/>
</dbReference>
<evidence type="ECO:0000256" key="2">
    <source>
        <dbReference type="ARBA" id="ARBA00022679"/>
    </source>
</evidence>
<comment type="caution">
    <text evidence="5">The sequence shown here is derived from an EMBL/GenBank/DDBJ whole genome shotgun (WGS) entry which is preliminary data.</text>
</comment>
<dbReference type="Proteomes" id="UP000602381">
    <property type="component" value="Unassembled WGS sequence"/>
</dbReference>
<dbReference type="InterPro" id="IPR049704">
    <property type="entry name" value="Aminotrans_3_PPA_site"/>
</dbReference>
<comment type="miscellaneous">
    <text evidence="4">May also have succinyldiaminopimelate aminotransferase activity, thus carrying out the corresponding step in lysine biosynthesis.</text>
</comment>
<dbReference type="CDD" id="cd00610">
    <property type="entry name" value="OAT_like"/>
    <property type="match status" value="1"/>
</dbReference>
<dbReference type="Pfam" id="PF00202">
    <property type="entry name" value="Aminotran_3"/>
    <property type="match status" value="1"/>
</dbReference>
<dbReference type="InterPro" id="IPR015424">
    <property type="entry name" value="PyrdxlP-dep_Trfase"/>
</dbReference>
<accession>A0ABQ2L8Z7</accession>
<comment type="subunit">
    <text evidence="4">Homodimer.</text>
</comment>
<keyword evidence="4" id="KW-0028">Amino-acid biosynthesis</keyword>
<reference evidence="6" key="1">
    <citation type="journal article" date="2019" name="Int. J. Syst. Evol. Microbiol.">
        <title>The Global Catalogue of Microorganisms (GCM) 10K type strain sequencing project: providing services to taxonomists for standard genome sequencing and annotation.</title>
        <authorList>
            <consortium name="The Broad Institute Genomics Platform"/>
            <consortium name="The Broad Institute Genome Sequencing Center for Infectious Disease"/>
            <person name="Wu L."/>
            <person name="Ma J."/>
        </authorList>
    </citation>
    <scope>NUCLEOTIDE SEQUENCE [LARGE SCALE GENOMIC DNA]</scope>
    <source>
        <strain evidence="6">JCM 17843</strain>
    </source>
</reference>
<dbReference type="NCBIfam" id="TIGR00707">
    <property type="entry name" value="argD"/>
    <property type="match status" value="1"/>
</dbReference>
<keyword evidence="4" id="KW-0055">Arginine biosynthesis</keyword>
<feature type="binding site" evidence="4">
    <location>
        <position position="132"/>
    </location>
    <ligand>
        <name>N(2)-acetyl-L-ornithine</name>
        <dbReference type="ChEBI" id="CHEBI:57805"/>
    </ligand>
</feature>
<dbReference type="PANTHER" id="PTHR11986">
    <property type="entry name" value="AMINOTRANSFERASE CLASS III"/>
    <property type="match status" value="1"/>
</dbReference>
<dbReference type="InterPro" id="IPR050103">
    <property type="entry name" value="Class-III_PLP-dep_AT"/>
</dbReference>
<keyword evidence="2 4" id="KW-0808">Transferase</keyword>
<sequence>MTSALMSVYRQAEVAFDHGKGAYIFDVNGRQYLDFNAGIAVSSLGHAHPHLVKTLQDQAAKLWHTSNLYRIPHQDRLAERLVENTFAEKCFFVNSGVEAIECAIKTARKYFYDKGQPEKNRIITLEGAFHGRSMAAISAAGQEKLVTGFGPLLPGFDRVIPGDLEAMKMAITPETAAIMVEPVQGEGGVNPLSDAYMQGVRALCDEHGLLMICDEIQCGMGRTGKMFAFEWSGITPDIVAAAKGIGGGFPFGACLATAEAASGMTPGSHGTTYGGNPLAMAVGNAVLDELLKPGFLDHVIDIAAYLKAALDDFASRHHNVVEAVRGRGLMLGVKLRGLDPRETVAAALANGLLVAPAGDNVIRLLPPLIIERPQVDEAMVLLEKTLASLTQDVENDAG</sequence>
<feature type="binding site" evidence="4">
    <location>
        <begin position="214"/>
        <end position="217"/>
    </location>
    <ligand>
        <name>pyridoxal 5'-phosphate</name>
        <dbReference type="ChEBI" id="CHEBI:597326"/>
    </ligand>
</feature>
<comment type="catalytic activity">
    <reaction evidence="4">
        <text>N(2)-acetyl-L-ornithine + 2-oxoglutarate = N-acetyl-L-glutamate 5-semialdehyde + L-glutamate</text>
        <dbReference type="Rhea" id="RHEA:18049"/>
        <dbReference type="ChEBI" id="CHEBI:16810"/>
        <dbReference type="ChEBI" id="CHEBI:29123"/>
        <dbReference type="ChEBI" id="CHEBI:29985"/>
        <dbReference type="ChEBI" id="CHEBI:57805"/>
        <dbReference type="EC" id="2.6.1.11"/>
    </reaction>
</comment>
<dbReference type="Gene3D" id="3.40.640.10">
    <property type="entry name" value="Type I PLP-dependent aspartate aminotransferase-like (Major domain)"/>
    <property type="match status" value="1"/>
</dbReference>
<gene>
    <name evidence="4 5" type="primary">argD</name>
    <name evidence="5" type="ORF">GCM10007972_06050</name>
</gene>
<keyword evidence="4" id="KW-0963">Cytoplasm</keyword>
<evidence type="ECO:0000256" key="4">
    <source>
        <dbReference type="HAMAP-Rule" id="MF_01107"/>
    </source>
</evidence>
<evidence type="ECO:0000256" key="1">
    <source>
        <dbReference type="ARBA" id="ARBA00022576"/>
    </source>
</evidence>
<evidence type="ECO:0000313" key="5">
    <source>
        <dbReference type="EMBL" id="GGO07081.1"/>
    </source>
</evidence>
<name>A0ABQ2L8Z7_9PROT</name>